<dbReference type="EMBL" id="JAHHZF010000003">
    <property type="protein sequence ID" value="MBT9289037.1"/>
    <property type="molecule type" value="Genomic_DNA"/>
</dbReference>
<keyword evidence="5" id="KW-1185">Reference proteome</keyword>
<dbReference type="InterPro" id="IPR029039">
    <property type="entry name" value="Flavoprotein-like_sf"/>
</dbReference>
<feature type="domain" description="Flavodoxin-like fold" evidence="3">
    <location>
        <begin position="1"/>
        <end position="180"/>
    </location>
</feature>
<organism evidence="4 5">
    <name type="scientific">Prosthecodimorpha staleyi</name>
    <dbReference type="NCBI Taxonomy" id="2840188"/>
    <lineage>
        <taxon>Bacteria</taxon>
        <taxon>Pseudomonadati</taxon>
        <taxon>Pseudomonadota</taxon>
        <taxon>Alphaproteobacteria</taxon>
        <taxon>Hyphomicrobiales</taxon>
        <taxon>Ancalomicrobiaceae</taxon>
        <taxon>Prosthecodimorpha</taxon>
    </lineage>
</organism>
<gene>
    <name evidence="4" type="ORF">KL771_06225</name>
</gene>
<dbReference type="Gene3D" id="3.40.50.360">
    <property type="match status" value="1"/>
</dbReference>
<protein>
    <submittedName>
        <fullName evidence="4">NAD(P)H-dependent oxidoreductase</fullName>
    </submittedName>
</protein>
<accession>A0A947GBT7</accession>
<evidence type="ECO:0000313" key="4">
    <source>
        <dbReference type="EMBL" id="MBT9289037.1"/>
    </source>
</evidence>
<dbReference type="AlphaFoldDB" id="A0A947GBT7"/>
<dbReference type="RefSeq" id="WP_261967690.1">
    <property type="nucleotide sequence ID" value="NZ_JAHHZF010000003.1"/>
</dbReference>
<comment type="similarity">
    <text evidence="1">Belongs to the NAD(P)H dehydrogenase (quinone) family.</text>
</comment>
<evidence type="ECO:0000259" key="3">
    <source>
        <dbReference type="Pfam" id="PF02525"/>
    </source>
</evidence>
<dbReference type="GO" id="GO:0005829">
    <property type="term" value="C:cytosol"/>
    <property type="evidence" value="ECO:0007669"/>
    <property type="project" value="TreeGrafter"/>
</dbReference>
<evidence type="ECO:0000313" key="5">
    <source>
        <dbReference type="Proteomes" id="UP000766595"/>
    </source>
</evidence>
<dbReference type="SUPFAM" id="SSF52218">
    <property type="entry name" value="Flavoproteins"/>
    <property type="match status" value="1"/>
</dbReference>
<dbReference type="PANTHER" id="PTHR10204">
    <property type="entry name" value="NAD P H OXIDOREDUCTASE-RELATED"/>
    <property type="match status" value="1"/>
</dbReference>
<dbReference type="InterPro" id="IPR003680">
    <property type="entry name" value="Flavodoxin_fold"/>
</dbReference>
<dbReference type="Proteomes" id="UP000766595">
    <property type="component" value="Unassembled WGS sequence"/>
</dbReference>
<name>A0A947GBT7_9HYPH</name>
<dbReference type="InterPro" id="IPR051545">
    <property type="entry name" value="NAD(P)H_dehydrogenase_qn"/>
</dbReference>
<evidence type="ECO:0000256" key="2">
    <source>
        <dbReference type="ARBA" id="ARBA00023002"/>
    </source>
</evidence>
<proteinExistence type="inferred from homology"/>
<dbReference type="PANTHER" id="PTHR10204:SF34">
    <property type="entry name" value="NAD(P)H DEHYDROGENASE [QUINONE] 1 ISOFORM 1"/>
    <property type="match status" value="1"/>
</dbReference>
<reference evidence="4 5" key="1">
    <citation type="submission" date="2021-06" db="EMBL/GenBank/DDBJ databases">
        <authorList>
            <person name="Grouzdev D.S."/>
            <person name="Koziaeva V."/>
        </authorList>
    </citation>
    <scope>NUCLEOTIDE SEQUENCE [LARGE SCALE GENOMIC DNA]</scope>
    <source>
        <strain evidence="4 5">22</strain>
    </source>
</reference>
<dbReference type="GO" id="GO:0003955">
    <property type="term" value="F:NAD(P)H dehydrogenase (quinone) activity"/>
    <property type="evidence" value="ECO:0007669"/>
    <property type="project" value="TreeGrafter"/>
</dbReference>
<comment type="caution">
    <text evidence="4">The sequence shown here is derived from an EMBL/GenBank/DDBJ whole genome shotgun (WGS) entry which is preliminary data.</text>
</comment>
<dbReference type="Pfam" id="PF02525">
    <property type="entry name" value="Flavodoxin_2"/>
    <property type="match status" value="1"/>
</dbReference>
<sequence length="196" mass="21876">MRVLLVLAHPLADSYAAAVARTARAALEAGGHSVDWLDLYAEDFDPRLTAAERAGYFTEPYDTGAVAGPVARLQAAEALVLVFPQWWFNVPAILKGWFDRVLAPGVAFAHDRAGGRIVPRLENIRHLIALTTTGSPWWVVKFWMGDPVRRLLKRGIGTFCARGLKFRMLALHDMDRATPDRHARHLARVSREMGRL</sequence>
<keyword evidence="2" id="KW-0560">Oxidoreductase</keyword>
<evidence type="ECO:0000256" key="1">
    <source>
        <dbReference type="ARBA" id="ARBA00006252"/>
    </source>
</evidence>